<dbReference type="STRING" id="1090615.SAMN04515671_2128"/>
<dbReference type="SUPFAM" id="SSF103473">
    <property type="entry name" value="MFS general substrate transporter"/>
    <property type="match status" value="1"/>
</dbReference>
<dbReference type="GO" id="GO:0005886">
    <property type="term" value="C:plasma membrane"/>
    <property type="evidence" value="ECO:0007669"/>
    <property type="project" value="UniProtKB-SubCell"/>
</dbReference>
<feature type="transmembrane region" description="Helical" evidence="7">
    <location>
        <begin position="60"/>
        <end position="79"/>
    </location>
</feature>
<dbReference type="GO" id="GO:0022857">
    <property type="term" value="F:transmembrane transporter activity"/>
    <property type="evidence" value="ECO:0007669"/>
    <property type="project" value="InterPro"/>
</dbReference>
<name>A0A1H0MX84_9ACTN</name>
<evidence type="ECO:0000256" key="3">
    <source>
        <dbReference type="ARBA" id="ARBA00022475"/>
    </source>
</evidence>
<evidence type="ECO:0000259" key="8">
    <source>
        <dbReference type="PROSITE" id="PS50850"/>
    </source>
</evidence>
<evidence type="ECO:0000256" key="7">
    <source>
        <dbReference type="SAM" id="Phobius"/>
    </source>
</evidence>
<feature type="transmembrane region" description="Helical" evidence="7">
    <location>
        <begin position="279"/>
        <end position="305"/>
    </location>
</feature>
<keyword evidence="2" id="KW-0813">Transport</keyword>
<dbReference type="OrthoDB" id="9781469at2"/>
<feature type="transmembrane region" description="Helical" evidence="7">
    <location>
        <begin position="416"/>
        <end position="437"/>
    </location>
</feature>
<keyword evidence="6 7" id="KW-0472">Membrane</keyword>
<dbReference type="Gene3D" id="1.20.1250.20">
    <property type="entry name" value="MFS general substrate transporter like domains"/>
    <property type="match status" value="1"/>
</dbReference>
<sequence length="520" mass="52716">MTTTSMSDPTAPFAPGPHRVRPGWTLVLVCAAMFMLLLDMTIVTAALANIQKDLNSSLGSLQWVVDAYTLPVAGLLLTAATIGDRMGRRRLYLAGMAVFTLASLGCALAGDALTLNIIRAVQGLGAVMLFGVGLPLIAAAFPDAKKRAGAIGAFGATLAAATAVGPLLGGALVDGPGWRWIFLINVPIGAAALVGARFVLTESRAAVARKADWPGTIALSAALVALVYGLIRSSDEGWGSAPVIVLMGVTVVLLVAFVVREQRTPEPMLDLSLLRRPSFVGPALLALISSATLVASTSYIALYFINTLGYTPFQAGLRFLPLTVASFLAAPPAARFGHRVQTRYLMPLTGALVAIGLATMTGLNGSSSWTHLVLGFVLSGVGLGMSSALTSQAALAAVPIAQAGMATGTVNTFRQIGLAAGVAALGSIFTAHVTSAMDTRVSALPLTVSARDELASAVGSGGGVQVASHVPGAISAQVAEAARAATAGGVNAVFVVGAVAAAAVAVISFVLMQRGRPVAG</sequence>
<dbReference type="InterPro" id="IPR020846">
    <property type="entry name" value="MFS_dom"/>
</dbReference>
<feature type="transmembrane region" description="Helical" evidence="7">
    <location>
        <begin position="317"/>
        <end position="337"/>
    </location>
</feature>
<evidence type="ECO:0000256" key="1">
    <source>
        <dbReference type="ARBA" id="ARBA00004651"/>
    </source>
</evidence>
<feature type="transmembrane region" description="Helical" evidence="7">
    <location>
        <begin position="180"/>
        <end position="200"/>
    </location>
</feature>
<feature type="domain" description="Major facilitator superfamily (MFS) profile" evidence="8">
    <location>
        <begin position="25"/>
        <end position="516"/>
    </location>
</feature>
<gene>
    <name evidence="9" type="ORF">SAMN04515671_2128</name>
</gene>
<organism evidence="9 10">
    <name type="scientific">Nakamurella panacisegetis</name>
    <dbReference type="NCBI Taxonomy" id="1090615"/>
    <lineage>
        <taxon>Bacteria</taxon>
        <taxon>Bacillati</taxon>
        <taxon>Actinomycetota</taxon>
        <taxon>Actinomycetes</taxon>
        <taxon>Nakamurellales</taxon>
        <taxon>Nakamurellaceae</taxon>
        <taxon>Nakamurella</taxon>
    </lineage>
</organism>
<dbReference type="EMBL" id="LT629710">
    <property type="protein sequence ID" value="SDO84981.1"/>
    <property type="molecule type" value="Genomic_DNA"/>
</dbReference>
<comment type="subcellular location">
    <subcellularLocation>
        <location evidence="1">Cell membrane</location>
        <topology evidence="1">Multi-pass membrane protein</topology>
    </subcellularLocation>
</comment>
<feature type="transmembrane region" description="Helical" evidence="7">
    <location>
        <begin position="148"/>
        <end position="168"/>
    </location>
</feature>
<proteinExistence type="predicted"/>
<keyword evidence="5 7" id="KW-1133">Transmembrane helix</keyword>
<dbReference type="Gene3D" id="1.20.1720.10">
    <property type="entry name" value="Multidrug resistance protein D"/>
    <property type="match status" value="1"/>
</dbReference>
<keyword evidence="10" id="KW-1185">Reference proteome</keyword>
<keyword evidence="3" id="KW-1003">Cell membrane</keyword>
<feature type="transmembrane region" description="Helical" evidence="7">
    <location>
        <begin position="237"/>
        <end position="259"/>
    </location>
</feature>
<feature type="transmembrane region" description="Helical" evidence="7">
    <location>
        <begin position="212"/>
        <end position="231"/>
    </location>
</feature>
<keyword evidence="4 7" id="KW-0812">Transmembrane</keyword>
<evidence type="ECO:0000313" key="10">
    <source>
        <dbReference type="Proteomes" id="UP000198741"/>
    </source>
</evidence>
<feature type="transmembrane region" description="Helical" evidence="7">
    <location>
        <begin position="492"/>
        <end position="512"/>
    </location>
</feature>
<dbReference type="RefSeq" id="WP_157695348.1">
    <property type="nucleotide sequence ID" value="NZ_LT629710.1"/>
</dbReference>
<feature type="transmembrane region" description="Helical" evidence="7">
    <location>
        <begin position="369"/>
        <end position="395"/>
    </location>
</feature>
<feature type="transmembrane region" description="Helical" evidence="7">
    <location>
        <begin position="91"/>
        <end position="110"/>
    </location>
</feature>
<protein>
    <submittedName>
        <fullName evidence="9">Drug resistance transporter, EmrB/QacA subfamily</fullName>
    </submittedName>
</protein>
<reference evidence="9 10" key="1">
    <citation type="submission" date="2016-10" db="EMBL/GenBank/DDBJ databases">
        <authorList>
            <person name="de Groot N.N."/>
        </authorList>
    </citation>
    <scope>NUCLEOTIDE SEQUENCE [LARGE SCALE GENOMIC DNA]</scope>
    <source>
        <strain evidence="10">P4-7,KCTC 19426,CECT 7604</strain>
    </source>
</reference>
<dbReference type="InterPro" id="IPR004638">
    <property type="entry name" value="EmrB-like"/>
</dbReference>
<dbReference type="InterPro" id="IPR036259">
    <property type="entry name" value="MFS_trans_sf"/>
</dbReference>
<dbReference type="InterPro" id="IPR011701">
    <property type="entry name" value="MFS"/>
</dbReference>
<dbReference type="CDD" id="cd17321">
    <property type="entry name" value="MFS_MMR_MDR_like"/>
    <property type="match status" value="1"/>
</dbReference>
<accession>A0A1H0MX84</accession>
<dbReference type="PROSITE" id="PS50850">
    <property type="entry name" value="MFS"/>
    <property type="match status" value="1"/>
</dbReference>
<evidence type="ECO:0000256" key="4">
    <source>
        <dbReference type="ARBA" id="ARBA00022692"/>
    </source>
</evidence>
<dbReference type="NCBIfam" id="TIGR00711">
    <property type="entry name" value="efflux_EmrB"/>
    <property type="match status" value="1"/>
</dbReference>
<dbReference type="Pfam" id="PF07690">
    <property type="entry name" value="MFS_1"/>
    <property type="match status" value="1"/>
</dbReference>
<evidence type="ECO:0000313" key="9">
    <source>
        <dbReference type="EMBL" id="SDO84981.1"/>
    </source>
</evidence>
<evidence type="ECO:0000256" key="6">
    <source>
        <dbReference type="ARBA" id="ARBA00023136"/>
    </source>
</evidence>
<feature type="transmembrane region" description="Helical" evidence="7">
    <location>
        <begin position="116"/>
        <end position="141"/>
    </location>
</feature>
<dbReference type="Proteomes" id="UP000198741">
    <property type="component" value="Chromosome I"/>
</dbReference>
<feature type="transmembrane region" description="Helical" evidence="7">
    <location>
        <begin position="344"/>
        <end position="363"/>
    </location>
</feature>
<feature type="transmembrane region" description="Helical" evidence="7">
    <location>
        <begin position="26"/>
        <end position="48"/>
    </location>
</feature>
<evidence type="ECO:0000256" key="5">
    <source>
        <dbReference type="ARBA" id="ARBA00022989"/>
    </source>
</evidence>
<evidence type="ECO:0000256" key="2">
    <source>
        <dbReference type="ARBA" id="ARBA00022448"/>
    </source>
</evidence>
<dbReference type="PANTHER" id="PTHR42718">
    <property type="entry name" value="MAJOR FACILITATOR SUPERFAMILY MULTIDRUG TRANSPORTER MFSC"/>
    <property type="match status" value="1"/>
</dbReference>
<dbReference type="AlphaFoldDB" id="A0A1H0MX84"/>
<dbReference type="PANTHER" id="PTHR42718:SF49">
    <property type="entry name" value="EXPORT PROTEIN"/>
    <property type="match status" value="1"/>
</dbReference>